<feature type="signal peptide" evidence="1">
    <location>
        <begin position="1"/>
        <end position="25"/>
    </location>
</feature>
<protein>
    <recommendedName>
        <fullName evidence="4">Secreted protein</fullName>
    </recommendedName>
</protein>
<dbReference type="AlphaFoldDB" id="A0A7C8M4P7"/>
<evidence type="ECO:0008006" key="4">
    <source>
        <dbReference type="Google" id="ProtNLM"/>
    </source>
</evidence>
<name>A0A7C8M4P7_9PLEO</name>
<evidence type="ECO:0000313" key="3">
    <source>
        <dbReference type="Proteomes" id="UP000481861"/>
    </source>
</evidence>
<dbReference type="EMBL" id="JAADJZ010000020">
    <property type="protein sequence ID" value="KAF2868259.1"/>
    <property type="molecule type" value="Genomic_DNA"/>
</dbReference>
<keyword evidence="1" id="KW-0732">Signal</keyword>
<comment type="caution">
    <text evidence="2">The sequence shown here is derived from an EMBL/GenBank/DDBJ whole genome shotgun (WGS) entry which is preliminary data.</text>
</comment>
<evidence type="ECO:0000313" key="2">
    <source>
        <dbReference type="EMBL" id="KAF2868259.1"/>
    </source>
</evidence>
<proteinExistence type="predicted"/>
<gene>
    <name evidence="2" type="ORF">BDV95DRAFT_161246</name>
</gene>
<evidence type="ECO:0000256" key="1">
    <source>
        <dbReference type="SAM" id="SignalP"/>
    </source>
</evidence>
<keyword evidence="3" id="KW-1185">Reference proteome</keyword>
<accession>A0A7C8M4P7</accession>
<reference evidence="2 3" key="1">
    <citation type="submission" date="2020-01" db="EMBL/GenBank/DDBJ databases">
        <authorList>
            <consortium name="DOE Joint Genome Institute"/>
            <person name="Haridas S."/>
            <person name="Albert R."/>
            <person name="Binder M."/>
            <person name="Bloem J."/>
            <person name="Labutti K."/>
            <person name="Salamov A."/>
            <person name="Andreopoulos B."/>
            <person name="Baker S.E."/>
            <person name="Barry K."/>
            <person name="Bills G."/>
            <person name="Bluhm B.H."/>
            <person name="Cannon C."/>
            <person name="Castanera R."/>
            <person name="Culley D.E."/>
            <person name="Daum C."/>
            <person name="Ezra D."/>
            <person name="Gonzalez J.B."/>
            <person name="Henrissat B."/>
            <person name="Kuo A."/>
            <person name="Liang C."/>
            <person name="Lipzen A."/>
            <person name="Lutzoni F."/>
            <person name="Magnuson J."/>
            <person name="Mondo S."/>
            <person name="Nolan M."/>
            <person name="Ohm R."/>
            <person name="Pangilinan J."/>
            <person name="Park H.-J.H."/>
            <person name="Ramirez L."/>
            <person name="Alfaro M."/>
            <person name="Sun H."/>
            <person name="Tritt A."/>
            <person name="Yoshinaga Y."/>
            <person name="Zwiers L.-H.L."/>
            <person name="Turgeon B.G."/>
            <person name="Goodwin S.B."/>
            <person name="Spatafora J.W."/>
            <person name="Crous P.W."/>
            <person name="Grigoriev I.V."/>
        </authorList>
    </citation>
    <scope>NUCLEOTIDE SEQUENCE [LARGE SCALE GENOMIC DNA]</scope>
    <source>
        <strain evidence="2 3">CBS 611.86</strain>
    </source>
</reference>
<organism evidence="2 3">
    <name type="scientific">Massariosphaeria phaeospora</name>
    <dbReference type="NCBI Taxonomy" id="100035"/>
    <lineage>
        <taxon>Eukaryota</taxon>
        <taxon>Fungi</taxon>
        <taxon>Dikarya</taxon>
        <taxon>Ascomycota</taxon>
        <taxon>Pezizomycotina</taxon>
        <taxon>Dothideomycetes</taxon>
        <taxon>Pleosporomycetidae</taxon>
        <taxon>Pleosporales</taxon>
        <taxon>Pleosporales incertae sedis</taxon>
        <taxon>Massariosphaeria</taxon>
    </lineage>
</organism>
<sequence length="170" mass="18552">MDRKPSLKLWCLISTLASSPRCATSRSGTTTGRYCSSIYSRCTARLWILRARQDSGLQQHHRFLLCVFIVSIPSIPRGQRSQTYLRQEILHQSMSHPERVLWARSAAPTLSILDAMAVGVAAQLRNNAVIGTNATTPSVVKLTGSAVSMERSPRAVSGAISDICLSVLVV</sequence>
<feature type="chain" id="PRO_5028824038" description="Secreted protein" evidence="1">
    <location>
        <begin position="26"/>
        <end position="170"/>
    </location>
</feature>
<dbReference type="Proteomes" id="UP000481861">
    <property type="component" value="Unassembled WGS sequence"/>
</dbReference>